<comment type="catalytic activity">
    <reaction evidence="7">
        <text>L-alpha-aminoacyl-L-lysine(out) = L-alpha-aminoacyl-L-lysine(in)</text>
        <dbReference type="Rhea" id="RHEA:79383"/>
        <dbReference type="ChEBI" id="CHEBI:229966"/>
    </reaction>
</comment>
<gene>
    <name evidence="21" type="ORF">BRAN1462_LOCUS9337</name>
</gene>
<keyword evidence="19" id="KW-0472">Membrane</keyword>
<dbReference type="Pfam" id="PF07690">
    <property type="entry name" value="MFS_1"/>
    <property type="match status" value="1"/>
</dbReference>
<evidence type="ECO:0000256" key="19">
    <source>
        <dbReference type="SAM" id="Phobius"/>
    </source>
</evidence>
<evidence type="ECO:0000256" key="11">
    <source>
        <dbReference type="ARBA" id="ARBA00044903"/>
    </source>
</evidence>
<comment type="catalytic activity">
    <reaction evidence="12">
        <text>L-histidyl-L-alpha-amino acid(out) = L-histidyl-L-alpha-amino acid(in)</text>
        <dbReference type="Rhea" id="RHEA:79379"/>
        <dbReference type="ChEBI" id="CHEBI:229964"/>
    </reaction>
</comment>
<comment type="catalytic activity">
    <reaction evidence="10">
        <text>L-lysyl-L-lysine(out) = L-lysyl-L-lysine(in)</text>
        <dbReference type="Rhea" id="RHEA:79403"/>
        <dbReference type="ChEBI" id="CHEBI:229956"/>
    </reaction>
</comment>
<evidence type="ECO:0000256" key="1">
    <source>
        <dbReference type="ARBA" id="ARBA00004141"/>
    </source>
</evidence>
<dbReference type="PROSITE" id="PS50850">
    <property type="entry name" value="MFS"/>
    <property type="match status" value="1"/>
</dbReference>
<dbReference type="PANTHER" id="PTHR23512">
    <property type="entry name" value="MAJOR FACILITATOR SUPERFAMILY DOMAIN-CONTAINING PROTEIN 1"/>
    <property type="match status" value="1"/>
</dbReference>
<evidence type="ECO:0000256" key="8">
    <source>
        <dbReference type="ARBA" id="ARBA00044898"/>
    </source>
</evidence>
<evidence type="ECO:0000259" key="20">
    <source>
        <dbReference type="PROSITE" id="PS50850"/>
    </source>
</evidence>
<feature type="transmembrane region" description="Helical" evidence="19">
    <location>
        <begin position="261"/>
        <end position="283"/>
    </location>
</feature>
<evidence type="ECO:0000256" key="2">
    <source>
        <dbReference type="ARBA" id="ARBA00044876"/>
    </source>
</evidence>
<dbReference type="EMBL" id="HBGW01014702">
    <property type="protein sequence ID" value="CAD9520797.1"/>
    <property type="molecule type" value="Transcribed_RNA"/>
</dbReference>
<comment type="catalytic activity">
    <reaction evidence="2">
        <text>L-lysyl-L-alanine(out) = L-lysyl-L-alanine(in)</text>
        <dbReference type="Rhea" id="RHEA:79399"/>
        <dbReference type="ChEBI" id="CHEBI:229954"/>
    </reaction>
</comment>
<feature type="transmembrane region" description="Helical" evidence="19">
    <location>
        <begin position="205"/>
        <end position="225"/>
    </location>
</feature>
<dbReference type="InterPro" id="IPR011701">
    <property type="entry name" value="MFS"/>
</dbReference>
<evidence type="ECO:0000256" key="9">
    <source>
        <dbReference type="ARBA" id="ARBA00044899"/>
    </source>
</evidence>
<sequence length="320" mass="32774">MLAGRAIQGVTYQAIDVLPLPLLAPHFPEGWGTLVGLLSAALRVGSVANFGLSPALYRAGGLPAALWASAAFGFSALVLSVAMLVAERRRVPIAPAGVAGQPNNAETSAMDVALGEAGSEGGEKFRCGGERCLFVLFLGLGALQYSAIAPFWFFGGGFIRDKWGCTLEVADLYMFFVEGSMVVLAPAVGMALDRYARTLRVRFRTLAASLVVVVAGFVLLAAMPAAAAPPAVPLAVMSVAYAWSNTCFWSFTSNVLPKSCFALAAGVLGGALNLGPTVLPLLMARAGTGAVAVSYLAAAAAGAAALAAAHSLVFHPSARV</sequence>
<comment type="catalytic activity">
    <reaction evidence="9">
        <text>L-arginyl-L-alpha-amino acid(out) = L-arginyl-L-alpha-amino acid(in)</text>
        <dbReference type="Rhea" id="RHEA:79371"/>
        <dbReference type="ChEBI" id="CHEBI:84315"/>
    </reaction>
</comment>
<comment type="catalytic activity">
    <reaction evidence="4">
        <text>L-alpha-aminoacyl-L-arginine(out) = L-alpha-aminoacyl-L-arginine(in)</text>
        <dbReference type="Rhea" id="RHEA:79367"/>
        <dbReference type="ChEBI" id="CHEBI:229968"/>
    </reaction>
</comment>
<feature type="transmembrane region" description="Helical" evidence="19">
    <location>
        <begin position="64"/>
        <end position="86"/>
    </location>
</feature>
<comment type="catalytic activity">
    <reaction evidence="14">
        <text>L-lysyl-glycine(out) = L-lysyl-glycine(in)</text>
        <dbReference type="Rhea" id="RHEA:79407"/>
        <dbReference type="ChEBI" id="CHEBI:191202"/>
    </reaction>
</comment>
<protein>
    <recommendedName>
        <fullName evidence="15">Lysosomal dipeptide transporter MFSD1</fullName>
    </recommendedName>
    <alternativeName>
        <fullName evidence="16">Major facilitator superfamily domain-containing protein 1</fullName>
    </alternativeName>
</protein>
<organism evidence="21">
    <name type="scientific">Zooxanthella nutricula</name>
    <dbReference type="NCBI Taxonomy" id="1333877"/>
    <lineage>
        <taxon>Eukaryota</taxon>
        <taxon>Sar</taxon>
        <taxon>Alveolata</taxon>
        <taxon>Dinophyceae</taxon>
        <taxon>Peridiniales</taxon>
        <taxon>Peridiniales incertae sedis</taxon>
        <taxon>Zooxanthella</taxon>
    </lineage>
</organism>
<comment type="subunit">
    <text evidence="18">Homodimer. Interacts with lysosomal protein GLMP (via lumenal domain); the interaction starts while both proteins are still in the endoplasmic reticulum and is required for stabilization of MFSD1 in lysosomes but has no direct effect on its targeting to lysosomes or transporter activity.</text>
</comment>
<evidence type="ECO:0000313" key="21">
    <source>
        <dbReference type="EMBL" id="CAD9520797.1"/>
    </source>
</evidence>
<keyword evidence="19" id="KW-1133">Transmembrane helix</keyword>
<dbReference type="GO" id="GO:0022857">
    <property type="term" value="F:transmembrane transporter activity"/>
    <property type="evidence" value="ECO:0007669"/>
    <property type="project" value="InterPro"/>
</dbReference>
<dbReference type="GO" id="GO:0016020">
    <property type="term" value="C:membrane"/>
    <property type="evidence" value="ECO:0007669"/>
    <property type="project" value="UniProtKB-SubCell"/>
</dbReference>
<evidence type="ECO:0000256" key="12">
    <source>
        <dbReference type="ARBA" id="ARBA00044912"/>
    </source>
</evidence>
<dbReference type="AlphaFoldDB" id="A0A7S2N5B4"/>
<evidence type="ECO:0000256" key="10">
    <source>
        <dbReference type="ARBA" id="ARBA00044900"/>
    </source>
</evidence>
<comment type="catalytic activity">
    <reaction evidence="3">
        <text>L-histidyl-glycine(out) = L-histidyl-glycine(in)</text>
        <dbReference type="Rhea" id="RHEA:79395"/>
        <dbReference type="ChEBI" id="CHEBI:229957"/>
    </reaction>
</comment>
<feature type="transmembrane region" description="Helical" evidence="19">
    <location>
        <begin position="231"/>
        <end position="249"/>
    </location>
</feature>
<keyword evidence="19" id="KW-0812">Transmembrane</keyword>
<evidence type="ECO:0000256" key="17">
    <source>
        <dbReference type="ARBA" id="ARBA00045709"/>
    </source>
</evidence>
<evidence type="ECO:0000256" key="4">
    <source>
        <dbReference type="ARBA" id="ARBA00044881"/>
    </source>
</evidence>
<comment type="catalytic activity">
    <reaction evidence="5">
        <text>L-alpha-aminoacyl-L-histidine(out) = L-alpha-aminoacyl-L-histidine(in)</text>
        <dbReference type="Rhea" id="RHEA:79375"/>
        <dbReference type="ChEBI" id="CHEBI:229967"/>
    </reaction>
</comment>
<comment type="catalytic activity">
    <reaction evidence="11">
        <text>L-arginyl-glycine(out) = L-arginyl-glycine(in)</text>
        <dbReference type="Rhea" id="RHEA:79391"/>
        <dbReference type="ChEBI" id="CHEBI:229955"/>
    </reaction>
</comment>
<feature type="transmembrane region" description="Helical" evidence="19">
    <location>
        <begin position="295"/>
        <end position="314"/>
    </location>
</feature>
<feature type="transmembrane region" description="Helical" evidence="19">
    <location>
        <begin position="133"/>
        <end position="153"/>
    </location>
</feature>
<evidence type="ECO:0000256" key="6">
    <source>
        <dbReference type="ARBA" id="ARBA00044891"/>
    </source>
</evidence>
<evidence type="ECO:0000256" key="5">
    <source>
        <dbReference type="ARBA" id="ARBA00044884"/>
    </source>
</evidence>
<evidence type="ECO:0000256" key="7">
    <source>
        <dbReference type="ARBA" id="ARBA00044893"/>
    </source>
</evidence>
<evidence type="ECO:0000256" key="15">
    <source>
        <dbReference type="ARBA" id="ARBA00044985"/>
    </source>
</evidence>
<comment type="catalytic activity">
    <reaction evidence="13">
        <text>L-alanyl-L-lysine(out) = L-alanyl-L-lysine(in)</text>
        <dbReference type="Rhea" id="RHEA:79415"/>
        <dbReference type="ChEBI" id="CHEBI:192470"/>
    </reaction>
</comment>
<dbReference type="InterPro" id="IPR052187">
    <property type="entry name" value="MFSD1"/>
</dbReference>
<dbReference type="InterPro" id="IPR036259">
    <property type="entry name" value="MFS_trans_sf"/>
</dbReference>
<reference evidence="21" key="1">
    <citation type="submission" date="2021-01" db="EMBL/GenBank/DDBJ databases">
        <authorList>
            <person name="Corre E."/>
            <person name="Pelletier E."/>
            <person name="Niang G."/>
            <person name="Scheremetjew M."/>
            <person name="Finn R."/>
            <person name="Kale V."/>
            <person name="Holt S."/>
            <person name="Cochrane G."/>
            <person name="Meng A."/>
            <person name="Brown T."/>
            <person name="Cohen L."/>
        </authorList>
    </citation>
    <scope>NUCLEOTIDE SEQUENCE</scope>
    <source>
        <strain evidence="21">RCC3387</strain>
    </source>
</reference>
<evidence type="ECO:0000256" key="13">
    <source>
        <dbReference type="ARBA" id="ARBA00044919"/>
    </source>
</evidence>
<comment type="catalytic activity">
    <reaction evidence="6">
        <text>L-lysyl-L-alpha-amino acid(out) = L-lysyl-L-alpha-amino acid(in)</text>
        <dbReference type="Rhea" id="RHEA:79387"/>
        <dbReference type="ChEBI" id="CHEBI:229965"/>
    </reaction>
</comment>
<evidence type="ECO:0000256" key="16">
    <source>
        <dbReference type="ARBA" id="ARBA00045018"/>
    </source>
</evidence>
<feature type="transmembrane region" description="Helical" evidence="19">
    <location>
        <begin position="173"/>
        <end position="193"/>
    </location>
</feature>
<dbReference type="PANTHER" id="PTHR23512:SF12">
    <property type="entry name" value="TRANSPORTER, PUTATIVE (AFU_ORTHOLOGUE AFUA_4G00260)-RELATED"/>
    <property type="match status" value="1"/>
</dbReference>
<comment type="subcellular location">
    <subcellularLocation>
        <location evidence="1">Membrane</location>
        <topology evidence="1">Multi-pass membrane protein</topology>
    </subcellularLocation>
</comment>
<comment type="catalytic activity">
    <reaction evidence="8">
        <text>L-aspartyl-L-lysine(out) = L-aspartyl-L-lysine(in)</text>
        <dbReference type="Rhea" id="RHEA:79411"/>
        <dbReference type="ChEBI" id="CHEBI:229953"/>
    </reaction>
</comment>
<feature type="domain" description="Major facilitator superfamily (MFS) profile" evidence="20">
    <location>
        <begin position="1"/>
        <end position="319"/>
    </location>
</feature>
<name>A0A7S2N5B4_9DINO</name>
<dbReference type="Gene3D" id="1.20.1250.20">
    <property type="entry name" value="MFS general substrate transporter like domains"/>
    <property type="match status" value="1"/>
</dbReference>
<accession>A0A7S2N5B4</accession>
<proteinExistence type="predicted"/>
<evidence type="ECO:0000256" key="3">
    <source>
        <dbReference type="ARBA" id="ARBA00044878"/>
    </source>
</evidence>
<evidence type="ECO:0000256" key="14">
    <source>
        <dbReference type="ARBA" id="ARBA00044924"/>
    </source>
</evidence>
<dbReference type="InterPro" id="IPR020846">
    <property type="entry name" value="MFS_dom"/>
</dbReference>
<dbReference type="SUPFAM" id="SSF103473">
    <property type="entry name" value="MFS general substrate transporter"/>
    <property type="match status" value="1"/>
</dbReference>
<evidence type="ECO:0000256" key="18">
    <source>
        <dbReference type="ARBA" id="ARBA00046376"/>
    </source>
</evidence>
<comment type="function">
    <text evidence="17">Lysosomal dipeptide uniporter that selectively exports lysine, arginine or histidine-containing dipeptides with a net positive charge from the lysosome lumen into the cytosol. Could play a role in a specific type of protein O-glycosylation indirectly regulating macrophages migration and tissue invasion. Also essential for liver homeostasis.</text>
</comment>